<name>A0ACB5TZQ5_AMBMO</name>
<dbReference type="EMBL" id="BSXS01010590">
    <property type="protein sequence ID" value="GME98580.1"/>
    <property type="molecule type" value="Genomic_DNA"/>
</dbReference>
<dbReference type="Proteomes" id="UP001165064">
    <property type="component" value="Unassembled WGS sequence"/>
</dbReference>
<evidence type="ECO:0000313" key="1">
    <source>
        <dbReference type="EMBL" id="GME98580.1"/>
    </source>
</evidence>
<protein>
    <submittedName>
        <fullName evidence="1">Unnamed protein product</fullName>
    </submittedName>
</protein>
<proteinExistence type="predicted"/>
<evidence type="ECO:0000313" key="2">
    <source>
        <dbReference type="Proteomes" id="UP001165064"/>
    </source>
</evidence>
<keyword evidence="2" id="KW-1185">Reference proteome</keyword>
<comment type="caution">
    <text evidence="1">The sequence shown here is derived from an EMBL/GenBank/DDBJ whole genome shotgun (WGS) entry which is preliminary data.</text>
</comment>
<sequence length="195" mass="22291">MQTRFLMAQQLADPPNLFQSLSSLFTSQIVPYITFSQVAEEDESVDLLITPRTYYVLRLFEVIVSAEFESSDLVKMMVDYGIKNANLETYPLGIYLPLKNAIIYRKKIVNSSRNTSNEELDLIGRKDLLAFSDKSHSSHVPWSGRKIEHAASSQVKNMEQVLKNVDANEVMTAWDEQAEADKFHVTKLIFGEDRH</sequence>
<reference evidence="1" key="1">
    <citation type="submission" date="2023-04" db="EMBL/GenBank/DDBJ databases">
        <title>Ambrosiozyma monospora NBRC 10751.</title>
        <authorList>
            <person name="Ichikawa N."/>
            <person name="Sato H."/>
            <person name="Tonouchi N."/>
        </authorList>
    </citation>
    <scope>NUCLEOTIDE SEQUENCE</scope>
    <source>
        <strain evidence="1">NBRC 10751</strain>
    </source>
</reference>
<accession>A0ACB5TZQ5</accession>
<organism evidence="1 2">
    <name type="scientific">Ambrosiozyma monospora</name>
    <name type="common">Yeast</name>
    <name type="synonym">Endomycopsis monosporus</name>
    <dbReference type="NCBI Taxonomy" id="43982"/>
    <lineage>
        <taxon>Eukaryota</taxon>
        <taxon>Fungi</taxon>
        <taxon>Dikarya</taxon>
        <taxon>Ascomycota</taxon>
        <taxon>Saccharomycotina</taxon>
        <taxon>Pichiomycetes</taxon>
        <taxon>Pichiales</taxon>
        <taxon>Pichiaceae</taxon>
        <taxon>Ambrosiozyma</taxon>
    </lineage>
</organism>
<gene>
    <name evidence="1" type="ORF">Amon02_001051400</name>
</gene>